<evidence type="ECO:0000313" key="4">
    <source>
        <dbReference type="EMBL" id="RMB59462.1"/>
    </source>
</evidence>
<dbReference type="RefSeq" id="WP_121917100.1">
    <property type="nucleotide sequence ID" value="NZ_REFV01000006.1"/>
</dbReference>
<feature type="transmembrane region" description="Helical" evidence="3">
    <location>
        <begin position="91"/>
        <end position="110"/>
    </location>
</feature>
<dbReference type="GO" id="GO:0016020">
    <property type="term" value="C:membrane"/>
    <property type="evidence" value="ECO:0007669"/>
    <property type="project" value="InterPro"/>
</dbReference>
<evidence type="ECO:0000256" key="3">
    <source>
        <dbReference type="SAM" id="Phobius"/>
    </source>
</evidence>
<comment type="similarity">
    <text evidence="2">Belongs to the CDP-alcohol phosphatidyltransferase class-I family.</text>
</comment>
<dbReference type="OrthoDB" id="1198827at2"/>
<feature type="transmembrane region" description="Helical" evidence="3">
    <location>
        <begin position="203"/>
        <end position="225"/>
    </location>
</feature>
<keyword evidence="3" id="KW-0812">Transmembrane</keyword>
<evidence type="ECO:0000256" key="1">
    <source>
        <dbReference type="ARBA" id="ARBA00022679"/>
    </source>
</evidence>
<comment type="caution">
    <text evidence="4">The sequence shown here is derived from an EMBL/GenBank/DDBJ whole genome shotgun (WGS) entry which is preliminary data.</text>
</comment>
<feature type="transmembrane region" description="Helical" evidence="3">
    <location>
        <begin position="38"/>
        <end position="71"/>
    </location>
</feature>
<feature type="transmembrane region" description="Helical" evidence="3">
    <location>
        <begin position="116"/>
        <end position="136"/>
    </location>
</feature>
<sequence>MSKLPKQHKFIDLSDYGRPIARFIAMQLKNTAFTPIHVTWLFVVSGLIGIAFIYLGYYFLAAFFLILKSILDAADGELARVKKTPSYTGRFFDSISDIILNAIILGTIGTLTNTPIYWTFLAFLGIQLQGTLYNYYYVILRNQSDGDTTSRIFETDIPTALPGEKQETVTLLFKIYKALYGAFDYTIYKLDPNAPKGTNFPNWFMTGLSTFGLGFQLLLIAVFLVTGNIEYIIPFFIGYTVMVLVFIILRKGLNKPERVPMKR</sequence>
<gene>
    <name evidence="4" type="ORF">EAX61_07700</name>
</gene>
<protein>
    <submittedName>
        <fullName evidence="4">CDP-alcohol phosphatidyltransferase family protein</fullName>
    </submittedName>
</protein>
<keyword evidence="3" id="KW-1133">Transmembrane helix</keyword>
<dbReference type="Proteomes" id="UP000281985">
    <property type="component" value="Unassembled WGS sequence"/>
</dbReference>
<keyword evidence="5" id="KW-1185">Reference proteome</keyword>
<keyword evidence="1 2" id="KW-0808">Transferase</keyword>
<proteinExistence type="inferred from homology"/>
<feature type="transmembrane region" description="Helical" evidence="3">
    <location>
        <begin position="231"/>
        <end position="253"/>
    </location>
</feature>
<keyword evidence="3" id="KW-0472">Membrane</keyword>
<dbReference type="InterPro" id="IPR043130">
    <property type="entry name" value="CDP-OH_PTrfase_TM_dom"/>
</dbReference>
<dbReference type="InterPro" id="IPR048254">
    <property type="entry name" value="CDP_ALCOHOL_P_TRANSF_CS"/>
</dbReference>
<dbReference type="PROSITE" id="PS00379">
    <property type="entry name" value="CDP_ALCOHOL_P_TRANSF"/>
    <property type="match status" value="1"/>
</dbReference>
<dbReference type="Pfam" id="PF01066">
    <property type="entry name" value="CDP-OH_P_transf"/>
    <property type="match status" value="1"/>
</dbReference>
<reference evidence="4 5" key="1">
    <citation type="submission" date="2018-10" db="EMBL/GenBank/DDBJ databases">
        <title>Dokdonia luteus sp. nov., isolated from sea water.</title>
        <authorList>
            <person name="Zhou L.Y."/>
            <person name="Du Z.J."/>
        </authorList>
    </citation>
    <scope>NUCLEOTIDE SEQUENCE [LARGE SCALE GENOMIC DNA]</scope>
    <source>
        <strain evidence="4 5">SH27</strain>
    </source>
</reference>
<dbReference type="GO" id="GO:0008654">
    <property type="term" value="P:phospholipid biosynthetic process"/>
    <property type="evidence" value="ECO:0007669"/>
    <property type="project" value="InterPro"/>
</dbReference>
<dbReference type="AlphaFoldDB" id="A0A3M0GAF3"/>
<dbReference type="GO" id="GO:0016780">
    <property type="term" value="F:phosphotransferase activity, for other substituted phosphate groups"/>
    <property type="evidence" value="ECO:0007669"/>
    <property type="project" value="InterPro"/>
</dbReference>
<organism evidence="4 5">
    <name type="scientific">Dokdonia sinensis</name>
    <dbReference type="NCBI Taxonomy" id="2479847"/>
    <lineage>
        <taxon>Bacteria</taxon>
        <taxon>Pseudomonadati</taxon>
        <taxon>Bacteroidota</taxon>
        <taxon>Flavobacteriia</taxon>
        <taxon>Flavobacteriales</taxon>
        <taxon>Flavobacteriaceae</taxon>
        <taxon>Dokdonia</taxon>
    </lineage>
</organism>
<evidence type="ECO:0000313" key="5">
    <source>
        <dbReference type="Proteomes" id="UP000281985"/>
    </source>
</evidence>
<accession>A0A3M0GAF3</accession>
<dbReference type="InterPro" id="IPR000462">
    <property type="entry name" value="CDP-OH_P_trans"/>
</dbReference>
<evidence type="ECO:0000256" key="2">
    <source>
        <dbReference type="RuleBase" id="RU003750"/>
    </source>
</evidence>
<dbReference type="Gene3D" id="1.20.120.1760">
    <property type="match status" value="1"/>
</dbReference>
<name>A0A3M0GAF3_9FLAO</name>
<dbReference type="EMBL" id="REFV01000006">
    <property type="protein sequence ID" value="RMB59462.1"/>
    <property type="molecule type" value="Genomic_DNA"/>
</dbReference>